<name>A0A1L9U8L8_ASPBC</name>
<keyword evidence="3" id="KW-1185">Reference proteome</keyword>
<dbReference type="Pfam" id="PF01266">
    <property type="entry name" value="DAO"/>
    <property type="match status" value="1"/>
</dbReference>
<dbReference type="VEuPathDB" id="FungiDB:ASPBRDRAFT_47550"/>
<dbReference type="STRING" id="767769.A0A1L9U8L8"/>
<evidence type="ECO:0000259" key="1">
    <source>
        <dbReference type="Pfam" id="PF01266"/>
    </source>
</evidence>
<proteinExistence type="predicted"/>
<feature type="domain" description="FAD dependent oxidoreductase" evidence="1">
    <location>
        <begin position="62"/>
        <end position="470"/>
    </location>
</feature>
<accession>A0A1L9U8L8</accession>
<dbReference type="EMBL" id="KV878692">
    <property type="protein sequence ID" value="OJJ68037.1"/>
    <property type="molecule type" value="Genomic_DNA"/>
</dbReference>
<dbReference type="PANTHER" id="PTHR13847">
    <property type="entry name" value="SARCOSINE DEHYDROGENASE-RELATED"/>
    <property type="match status" value="1"/>
</dbReference>
<dbReference type="SUPFAM" id="SSF51905">
    <property type="entry name" value="FAD/NAD(P)-binding domain"/>
    <property type="match status" value="1"/>
</dbReference>
<protein>
    <recommendedName>
        <fullName evidence="1">FAD dependent oxidoreductase domain-containing protein</fullName>
    </recommendedName>
</protein>
<reference evidence="3" key="1">
    <citation type="journal article" date="2017" name="Genome Biol.">
        <title>Comparative genomics reveals high biological diversity and specific adaptations in the industrially and medically important fungal genus Aspergillus.</title>
        <authorList>
            <person name="de Vries R.P."/>
            <person name="Riley R."/>
            <person name="Wiebenga A."/>
            <person name="Aguilar-Osorio G."/>
            <person name="Amillis S."/>
            <person name="Uchima C.A."/>
            <person name="Anderluh G."/>
            <person name="Asadollahi M."/>
            <person name="Askin M."/>
            <person name="Barry K."/>
            <person name="Battaglia E."/>
            <person name="Bayram O."/>
            <person name="Benocci T."/>
            <person name="Braus-Stromeyer S.A."/>
            <person name="Caldana C."/>
            <person name="Canovas D."/>
            <person name="Cerqueira G.C."/>
            <person name="Chen F."/>
            <person name="Chen W."/>
            <person name="Choi C."/>
            <person name="Clum A."/>
            <person name="Dos Santos R.A."/>
            <person name="Damasio A.R."/>
            <person name="Diallinas G."/>
            <person name="Emri T."/>
            <person name="Fekete E."/>
            <person name="Flipphi M."/>
            <person name="Freyberg S."/>
            <person name="Gallo A."/>
            <person name="Gournas C."/>
            <person name="Habgood R."/>
            <person name="Hainaut M."/>
            <person name="Harispe M.L."/>
            <person name="Henrissat B."/>
            <person name="Hilden K.S."/>
            <person name="Hope R."/>
            <person name="Hossain A."/>
            <person name="Karabika E."/>
            <person name="Karaffa L."/>
            <person name="Karanyi Z."/>
            <person name="Krasevec N."/>
            <person name="Kuo A."/>
            <person name="Kusch H."/>
            <person name="LaButti K."/>
            <person name="Lagendijk E.L."/>
            <person name="Lapidus A."/>
            <person name="Levasseur A."/>
            <person name="Lindquist E."/>
            <person name="Lipzen A."/>
            <person name="Logrieco A.F."/>
            <person name="MacCabe A."/>
            <person name="Maekelae M.R."/>
            <person name="Malavazi I."/>
            <person name="Melin P."/>
            <person name="Meyer V."/>
            <person name="Mielnichuk N."/>
            <person name="Miskei M."/>
            <person name="Molnar A.P."/>
            <person name="Mule G."/>
            <person name="Ngan C.Y."/>
            <person name="Orejas M."/>
            <person name="Orosz E."/>
            <person name="Ouedraogo J.P."/>
            <person name="Overkamp K.M."/>
            <person name="Park H.-S."/>
            <person name="Perrone G."/>
            <person name="Piumi F."/>
            <person name="Punt P.J."/>
            <person name="Ram A.F."/>
            <person name="Ramon A."/>
            <person name="Rauscher S."/>
            <person name="Record E."/>
            <person name="Riano-Pachon D.M."/>
            <person name="Robert V."/>
            <person name="Roehrig J."/>
            <person name="Ruller R."/>
            <person name="Salamov A."/>
            <person name="Salih N.S."/>
            <person name="Samson R.A."/>
            <person name="Sandor E."/>
            <person name="Sanguinetti M."/>
            <person name="Schuetze T."/>
            <person name="Sepcic K."/>
            <person name="Shelest E."/>
            <person name="Sherlock G."/>
            <person name="Sophianopoulou V."/>
            <person name="Squina F.M."/>
            <person name="Sun H."/>
            <person name="Susca A."/>
            <person name="Todd R.B."/>
            <person name="Tsang A."/>
            <person name="Unkles S.E."/>
            <person name="van de Wiele N."/>
            <person name="van Rossen-Uffink D."/>
            <person name="Oliveira J.V."/>
            <person name="Vesth T.C."/>
            <person name="Visser J."/>
            <person name="Yu J.-H."/>
            <person name="Zhou M."/>
            <person name="Andersen M.R."/>
            <person name="Archer D.B."/>
            <person name="Baker S.E."/>
            <person name="Benoit I."/>
            <person name="Brakhage A.A."/>
            <person name="Braus G.H."/>
            <person name="Fischer R."/>
            <person name="Frisvad J.C."/>
            <person name="Goldman G.H."/>
            <person name="Houbraken J."/>
            <person name="Oakley B."/>
            <person name="Pocsi I."/>
            <person name="Scazzocchio C."/>
            <person name="Seiboth B."/>
            <person name="vanKuyk P.A."/>
            <person name="Wortman J."/>
            <person name="Dyer P.S."/>
            <person name="Grigoriev I.V."/>
        </authorList>
    </citation>
    <scope>NUCLEOTIDE SEQUENCE [LARGE SCALE GENOMIC DNA]</scope>
    <source>
        <strain evidence="3">CBS 101740 / IMI 381727 / IBT 21946</strain>
    </source>
</reference>
<dbReference type="OrthoDB" id="512662at2759"/>
<evidence type="ECO:0000313" key="3">
    <source>
        <dbReference type="Proteomes" id="UP000184499"/>
    </source>
</evidence>
<evidence type="ECO:0000313" key="2">
    <source>
        <dbReference type="EMBL" id="OJJ68037.1"/>
    </source>
</evidence>
<dbReference type="Gene3D" id="3.50.50.60">
    <property type="entry name" value="FAD/NAD(P)-binding domain"/>
    <property type="match status" value="1"/>
</dbReference>
<dbReference type="GeneID" id="93578361"/>
<dbReference type="Gene3D" id="3.30.9.10">
    <property type="entry name" value="D-Amino Acid Oxidase, subunit A, domain 2"/>
    <property type="match status" value="1"/>
</dbReference>
<dbReference type="AlphaFoldDB" id="A0A1L9U8L8"/>
<dbReference type="Proteomes" id="UP000184499">
    <property type="component" value="Unassembled WGS sequence"/>
</dbReference>
<dbReference type="InterPro" id="IPR036188">
    <property type="entry name" value="FAD/NAD-bd_sf"/>
</dbReference>
<dbReference type="RefSeq" id="XP_067475286.1">
    <property type="nucleotide sequence ID" value="XM_067625873.1"/>
</dbReference>
<sequence length="517" mass="57119">MAFVQALLSNPAIPVKDRQKALDRVFSDPGLPSTNPTTSFWLRSPHPDLAKAQSATLPSEADVVIIGSGVTGTSIARTLLQSRKTDKSQNESKRPAVVMLEARDICSGATGRNGGHILETAEEYPDLEDKYGPDAAKKIMRFRLAHLREMLDTAEQYGLTEECQARKVQFLSVYFDEDGLEDARERIRRLKAGLPEETKEWRVYEKEEIPEEFSLPHALGIVAGPGGAIWPYRFVTGVLGQLKKEFPWDLQIETNTPVTGIEEVANERDGSHLRYLVSTPRGVICARHVIHCTNAHTGHLVPGLRGCIYPARGQMSAQHPGQNFRCQGEEHSWIFNYDRGFDYLTQLPQSEAGQMMMFGGGFAQGQGGGIADLGISDDSELSMYVDIHLSGALSAVFGRNNWGNVGRQSVEQMWTGNLGFSADGMPWVGRLPVSATQRGVYGEGQGAEWVSAAFSGEGMVLAWLCGKALATKLLNHDDELLETESTDLAWFPEQMLVTEDRIKEAVLMYHVQERPLL</sequence>
<dbReference type="PANTHER" id="PTHR13847:SF213">
    <property type="entry name" value="DEPENDENT OXIDOREDUCTASE, PUTATIVE-RELATED"/>
    <property type="match status" value="1"/>
</dbReference>
<dbReference type="OMA" id="CTNAHVS"/>
<organism evidence="2 3">
    <name type="scientific">Aspergillus brasiliensis (strain CBS 101740 / IMI 381727 / IBT 21946)</name>
    <dbReference type="NCBI Taxonomy" id="767769"/>
    <lineage>
        <taxon>Eukaryota</taxon>
        <taxon>Fungi</taxon>
        <taxon>Dikarya</taxon>
        <taxon>Ascomycota</taxon>
        <taxon>Pezizomycotina</taxon>
        <taxon>Eurotiomycetes</taxon>
        <taxon>Eurotiomycetidae</taxon>
        <taxon>Eurotiales</taxon>
        <taxon>Aspergillaceae</taxon>
        <taxon>Aspergillus</taxon>
        <taxon>Aspergillus subgen. Circumdati</taxon>
    </lineage>
</organism>
<dbReference type="GO" id="GO:0005737">
    <property type="term" value="C:cytoplasm"/>
    <property type="evidence" value="ECO:0007669"/>
    <property type="project" value="TreeGrafter"/>
</dbReference>
<gene>
    <name evidence="2" type="ORF">ASPBRDRAFT_47550</name>
</gene>
<dbReference type="InterPro" id="IPR006076">
    <property type="entry name" value="FAD-dep_OxRdtase"/>
</dbReference>